<evidence type="ECO:0000256" key="5">
    <source>
        <dbReference type="ARBA" id="ARBA00022692"/>
    </source>
</evidence>
<comment type="similarity">
    <text evidence="3">Belongs to the major facilitator superfamily. TCR/Tet family.</text>
</comment>
<dbReference type="Proteomes" id="UP000444316">
    <property type="component" value="Unassembled WGS sequence"/>
</dbReference>
<dbReference type="InterPro" id="IPR001958">
    <property type="entry name" value="Tet-R_TetA/multi-R_MdtG-like"/>
</dbReference>
<protein>
    <submittedName>
        <fullName evidence="10">MFS transporter</fullName>
    </submittedName>
</protein>
<feature type="transmembrane region" description="Helical" evidence="8">
    <location>
        <begin position="7"/>
        <end position="27"/>
    </location>
</feature>
<evidence type="ECO:0000259" key="9">
    <source>
        <dbReference type="PROSITE" id="PS50850"/>
    </source>
</evidence>
<comment type="subcellular location">
    <subcellularLocation>
        <location evidence="2">Membrane</location>
        <topology evidence="2">Multi-pass membrane protein</topology>
    </subcellularLocation>
</comment>
<evidence type="ECO:0000256" key="2">
    <source>
        <dbReference type="ARBA" id="ARBA00004141"/>
    </source>
</evidence>
<organism evidence="10 11">
    <name type="scientific">Duganella fentianensis</name>
    <dbReference type="NCBI Taxonomy" id="2692177"/>
    <lineage>
        <taxon>Bacteria</taxon>
        <taxon>Pseudomonadati</taxon>
        <taxon>Pseudomonadota</taxon>
        <taxon>Betaproteobacteria</taxon>
        <taxon>Burkholderiales</taxon>
        <taxon>Oxalobacteraceae</taxon>
        <taxon>Telluria group</taxon>
        <taxon>Duganella</taxon>
    </lineage>
</organism>
<dbReference type="RefSeq" id="WP_161036709.1">
    <property type="nucleotide sequence ID" value="NZ_WWCL01000004.1"/>
</dbReference>
<dbReference type="PANTHER" id="PTHR23504:SF15">
    <property type="entry name" value="MAJOR FACILITATOR SUPERFAMILY (MFS) PROFILE DOMAIN-CONTAINING PROTEIN"/>
    <property type="match status" value="1"/>
</dbReference>
<feature type="transmembrane region" description="Helical" evidence="8">
    <location>
        <begin position="301"/>
        <end position="322"/>
    </location>
</feature>
<name>A0A845I4P4_9BURK</name>
<evidence type="ECO:0000256" key="8">
    <source>
        <dbReference type="SAM" id="Phobius"/>
    </source>
</evidence>
<dbReference type="AlphaFoldDB" id="A0A845I4P4"/>
<evidence type="ECO:0000313" key="10">
    <source>
        <dbReference type="EMBL" id="MYN47337.1"/>
    </source>
</evidence>
<keyword evidence="11" id="KW-1185">Reference proteome</keyword>
<evidence type="ECO:0000256" key="4">
    <source>
        <dbReference type="ARBA" id="ARBA00022448"/>
    </source>
</evidence>
<sequence length="393" mass="41483">MPTSLYIIYATLALDAVGLGLIFPILPRLLEQVSQQGEVAPYLGSMTALYAVMQFVFAPVLGALSDRIGRRPVLLLSLAGAIINYLLMACAPQLWMLFLGRAIAGLSSANMSVATAYISDISTVGQRAARFGLCNAMFGAGFIIGPVLGGLLGEHWVRLPFIAAAALNGANLLLALCALPETRTPGTEPLQLHQFNPLLPLRWVLGQPQLVPVTLVFFAFSAAGEAYGTCWALWGQDAFHWDALRIGMSLGAFGVCQTLAQALLPGRATRLLGERRAILAGLLGACSALAVMAMARQDWQVFAVMPLFALAGIGAPALQALASRLVAPEQQGEFQGVLAAAVSLASILAPLGFSAIYMAVRAHWPGAIWLSVLALNLAIMPLVLRLRFGAPAA</sequence>
<keyword evidence="6 8" id="KW-1133">Transmembrane helix</keyword>
<dbReference type="EMBL" id="WWCL01000004">
    <property type="protein sequence ID" value="MYN47337.1"/>
    <property type="molecule type" value="Genomic_DNA"/>
</dbReference>
<feature type="domain" description="Major facilitator superfamily (MFS) profile" evidence="9">
    <location>
        <begin position="4"/>
        <end position="393"/>
    </location>
</feature>
<accession>A0A845I4P4</accession>
<feature type="transmembrane region" description="Helical" evidence="8">
    <location>
        <begin position="366"/>
        <end position="384"/>
    </location>
</feature>
<feature type="transmembrane region" description="Helical" evidence="8">
    <location>
        <begin position="102"/>
        <end position="119"/>
    </location>
</feature>
<evidence type="ECO:0000256" key="3">
    <source>
        <dbReference type="ARBA" id="ARBA00007520"/>
    </source>
</evidence>
<feature type="transmembrane region" description="Helical" evidence="8">
    <location>
        <begin position="73"/>
        <end position="96"/>
    </location>
</feature>
<dbReference type="SUPFAM" id="SSF103473">
    <property type="entry name" value="MFS general substrate transporter"/>
    <property type="match status" value="1"/>
</dbReference>
<dbReference type="PROSITE" id="PS50850">
    <property type="entry name" value="MFS"/>
    <property type="match status" value="1"/>
</dbReference>
<dbReference type="CDD" id="cd17388">
    <property type="entry name" value="MFS_TetA"/>
    <property type="match status" value="1"/>
</dbReference>
<dbReference type="PROSITE" id="PS00216">
    <property type="entry name" value="SUGAR_TRANSPORT_1"/>
    <property type="match status" value="1"/>
</dbReference>
<evidence type="ECO:0000256" key="7">
    <source>
        <dbReference type="ARBA" id="ARBA00023136"/>
    </source>
</evidence>
<dbReference type="Pfam" id="PF07690">
    <property type="entry name" value="MFS_1"/>
    <property type="match status" value="1"/>
</dbReference>
<keyword evidence="5 8" id="KW-0812">Transmembrane</keyword>
<comment type="caution">
    <text evidence="10">The sequence shown here is derived from an EMBL/GenBank/DDBJ whole genome shotgun (WGS) entry which is preliminary data.</text>
</comment>
<feature type="transmembrane region" description="Helical" evidence="8">
    <location>
        <begin position="334"/>
        <end position="360"/>
    </location>
</feature>
<feature type="transmembrane region" description="Helical" evidence="8">
    <location>
        <begin position="277"/>
        <end position="295"/>
    </location>
</feature>
<dbReference type="GO" id="GO:0022857">
    <property type="term" value="F:transmembrane transporter activity"/>
    <property type="evidence" value="ECO:0007669"/>
    <property type="project" value="InterPro"/>
</dbReference>
<dbReference type="InterPro" id="IPR005829">
    <property type="entry name" value="Sugar_transporter_CS"/>
</dbReference>
<dbReference type="PRINTS" id="PR01035">
    <property type="entry name" value="TCRTETA"/>
</dbReference>
<feature type="transmembrane region" description="Helical" evidence="8">
    <location>
        <begin position="131"/>
        <end position="153"/>
    </location>
</feature>
<reference evidence="10" key="1">
    <citation type="submission" date="2019-12" db="EMBL/GenBank/DDBJ databases">
        <title>Novel species isolated from a subtropical stream in China.</title>
        <authorList>
            <person name="Lu H."/>
        </authorList>
    </citation>
    <scope>NUCLEOTIDE SEQUENCE [LARGE SCALE GENOMIC DNA]</scope>
    <source>
        <strain evidence="10">FT93W</strain>
    </source>
</reference>
<keyword evidence="4" id="KW-0813">Transport</keyword>
<dbReference type="InterPro" id="IPR020846">
    <property type="entry name" value="MFS_dom"/>
</dbReference>
<feature type="transmembrane region" description="Helical" evidence="8">
    <location>
        <begin position="210"/>
        <end position="234"/>
    </location>
</feature>
<evidence type="ECO:0000256" key="1">
    <source>
        <dbReference type="ARBA" id="ARBA00003279"/>
    </source>
</evidence>
<dbReference type="PANTHER" id="PTHR23504">
    <property type="entry name" value="MAJOR FACILITATOR SUPERFAMILY DOMAIN-CONTAINING PROTEIN 10"/>
    <property type="match status" value="1"/>
</dbReference>
<proteinExistence type="inferred from homology"/>
<dbReference type="Gene3D" id="1.20.1250.20">
    <property type="entry name" value="MFS general substrate transporter like domains"/>
    <property type="match status" value="1"/>
</dbReference>
<keyword evidence="7 8" id="KW-0472">Membrane</keyword>
<gene>
    <name evidence="10" type="ORF">GTP23_20030</name>
</gene>
<dbReference type="InterPro" id="IPR011701">
    <property type="entry name" value="MFS"/>
</dbReference>
<comment type="function">
    <text evidence="1">Resistance to tetracycline by an active tetracycline efflux. This is an energy-dependent process that decreases the accumulation of the antibiotic in whole cells. This protein functions as a metal-tetracycline/H(+) antiporter.</text>
</comment>
<evidence type="ECO:0000313" key="11">
    <source>
        <dbReference type="Proteomes" id="UP000444316"/>
    </source>
</evidence>
<dbReference type="InterPro" id="IPR036259">
    <property type="entry name" value="MFS_trans_sf"/>
</dbReference>
<dbReference type="GO" id="GO:0016020">
    <property type="term" value="C:membrane"/>
    <property type="evidence" value="ECO:0007669"/>
    <property type="project" value="UniProtKB-SubCell"/>
</dbReference>
<feature type="transmembrane region" description="Helical" evidence="8">
    <location>
        <begin position="39"/>
        <end position="61"/>
    </location>
</feature>
<evidence type="ECO:0000256" key="6">
    <source>
        <dbReference type="ARBA" id="ARBA00022989"/>
    </source>
</evidence>